<keyword evidence="3" id="KW-0804">Transcription</keyword>
<dbReference type="InterPro" id="IPR000835">
    <property type="entry name" value="HTH_MarR-typ"/>
</dbReference>
<name>A0ABV3XAL7_9ACTN</name>
<dbReference type="InterPro" id="IPR036390">
    <property type="entry name" value="WH_DNA-bd_sf"/>
</dbReference>
<evidence type="ECO:0000256" key="2">
    <source>
        <dbReference type="ARBA" id="ARBA00023125"/>
    </source>
</evidence>
<dbReference type="InterPro" id="IPR039422">
    <property type="entry name" value="MarR/SlyA-like"/>
</dbReference>
<protein>
    <submittedName>
        <fullName evidence="5">MarR family winged helix-turn-helix transcriptional regulator</fullName>
    </submittedName>
</protein>
<sequence>MPSPPPAPGPAAYPDDRTPELHTLGEQLPRFMRVIHAVKAQATESRDRAALVLMFPLVRLGPLRQGALAELVHADPSTVSRHVAVLIEQGLVRRVADATDGRASLLVVTDAGREALEQLRAEREAHLARVTADWSPEDLRTLTSLFARFVDDLAASLPAEATAV</sequence>
<dbReference type="InterPro" id="IPR023187">
    <property type="entry name" value="Tscrpt_reg_MarR-type_CS"/>
</dbReference>
<dbReference type="SMART" id="SM00347">
    <property type="entry name" value="HTH_MARR"/>
    <property type="match status" value="1"/>
</dbReference>
<feature type="domain" description="HTH marR-type" evidence="4">
    <location>
        <begin position="14"/>
        <end position="151"/>
    </location>
</feature>
<dbReference type="Gene3D" id="1.10.10.10">
    <property type="entry name" value="Winged helix-like DNA-binding domain superfamily/Winged helix DNA-binding domain"/>
    <property type="match status" value="1"/>
</dbReference>
<evidence type="ECO:0000313" key="5">
    <source>
        <dbReference type="EMBL" id="MEX5717595.1"/>
    </source>
</evidence>
<gene>
    <name evidence="5" type="ORF">ABQ292_04325</name>
</gene>
<evidence type="ECO:0000256" key="1">
    <source>
        <dbReference type="ARBA" id="ARBA00023015"/>
    </source>
</evidence>
<accession>A0ABV3XAL7</accession>
<dbReference type="EMBL" id="JBFNXQ010000007">
    <property type="protein sequence ID" value="MEX5717595.1"/>
    <property type="molecule type" value="Genomic_DNA"/>
</dbReference>
<dbReference type="SUPFAM" id="SSF46785">
    <property type="entry name" value="Winged helix' DNA-binding domain"/>
    <property type="match status" value="1"/>
</dbReference>
<organism evidence="5 6">
    <name type="scientific">Geodermatophilus maliterrae</name>
    <dbReference type="NCBI Taxonomy" id="3162531"/>
    <lineage>
        <taxon>Bacteria</taxon>
        <taxon>Bacillati</taxon>
        <taxon>Actinomycetota</taxon>
        <taxon>Actinomycetes</taxon>
        <taxon>Geodermatophilales</taxon>
        <taxon>Geodermatophilaceae</taxon>
        <taxon>Geodermatophilus</taxon>
    </lineage>
</organism>
<comment type="caution">
    <text evidence="5">The sequence shown here is derived from an EMBL/GenBank/DDBJ whole genome shotgun (WGS) entry which is preliminary data.</text>
</comment>
<reference evidence="5 6" key="1">
    <citation type="submission" date="2024-06" db="EMBL/GenBank/DDBJ databases">
        <title>Draft genome sequence of Geodermatophilus badlandi, a novel member of the Geodermatophilaceae isolated from badland sedimentary rocks in the Red desert, Wyoming, USA.</title>
        <authorList>
            <person name="Ben Tekaya S."/>
            <person name="Nouioui I."/>
            <person name="Flores G.M."/>
            <person name="Shaal M.N."/>
            <person name="Bredoire F."/>
            <person name="Basile F."/>
            <person name="Van Diepen L."/>
            <person name="Ward N.L."/>
        </authorList>
    </citation>
    <scope>NUCLEOTIDE SEQUENCE [LARGE SCALE GENOMIC DNA]</scope>
    <source>
        <strain evidence="5 6">WL48A</strain>
    </source>
</reference>
<evidence type="ECO:0000313" key="6">
    <source>
        <dbReference type="Proteomes" id="UP001560045"/>
    </source>
</evidence>
<dbReference type="PANTHER" id="PTHR33164">
    <property type="entry name" value="TRANSCRIPTIONAL REGULATOR, MARR FAMILY"/>
    <property type="match status" value="1"/>
</dbReference>
<evidence type="ECO:0000259" key="4">
    <source>
        <dbReference type="PROSITE" id="PS50995"/>
    </source>
</evidence>
<keyword evidence="1" id="KW-0805">Transcription regulation</keyword>
<dbReference type="RefSeq" id="WP_369203589.1">
    <property type="nucleotide sequence ID" value="NZ_JBFNXQ010000007.1"/>
</dbReference>
<proteinExistence type="predicted"/>
<dbReference type="PROSITE" id="PS01117">
    <property type="entry name" value="HTH_MARR_1"/>
    <property type="match status" value="1"/>
</dbReference>
<keyword evidence="2" id="KW-0238">DNA-binding</keyword>
<dbReference type="PROSITE" id="PS50995">
    <property type="entry name" value="HTH_MARR_2"/>
    <property type="match status" value="1"/>
</dbReference>
<feature type="non-terminal residue" evidence="5">
    <location>
        <position position="164"/>
    </location>
</feature>
<dbReference type="PANTHER" id="PTHR33164:SF57">
    <property type="entry name" value="MARR-FAMILY TRANSCRIPTIONAL REGULATOR"/>
    <property type="match status" value="1"/>
</dbReference>
<evidence type="ECO:0000256" key="3">
    <source>
        <dbReference type="ARBA" id="ARBA00023163"/>
    </source>
</evidence>
<dbReference type="Pfam" id="PF12802">
    <property type="entry name" value="MarR_2"/>
    <property type="match status" value="1"/>
</dbReference>
<dbReference type="Proteomes" id="UP001560045">
    <property type="component" value="Unassembled WGS sequence"/>
</dbReference>
<keyword evidence="6" id="KW-1185">Reference proteome</keyword>
<dbReference type="InterPro" id="IPR036388">
    <property type="entry name" value="WH-like_DNA-bd_sf"/>
</dbReference>